<feature type="compositionally biased region" description="Basic and acidic residues" evidence="8">
    <location>
        <begin position="19"/>
        <end position="64"/>
    </location>
</feature>
<feature type="compositionally biased region" description="Polar residues" evidence="8">
    <location>
        <begin position="117"/>
        <end position="128"/>
    </location>
</feature>
<dbReference type="GO" id="GO:0030496">
    <property type="term" value="C:midbody"/>
    <property type="evidence" value="ECO:0007669"/>
    <property type="project" value="TreeGrafter"/>
</dbReference>
<dbReference type="GO" id="GO:0000776">
    <property type="term" value="C:kinetochore"/>
    <property type="evidence" value="ECO:0007669"/>
    <property type="project" value="TreeGrafter"/>
</dbReference>
<dbReference type="Pfam" id="PF03941">
    <property type="entry name" value="INCENP_ARK-bind"/>
    <property type="match status" value="1"/>
</dbReference>
<dbReference type="GO" id="GO:1990385">
    <property type="term" value="C:meiotic spindle midzone"/>
    <property type="evidence" value="ECO:0007669"/>
    <property type="project" value="TreeGrafter"/>
</dbReference>
<comment type="subcellular location">
    <subcellularLocation>
        <location evidence="2">Cytoplasm</location>
        <location evidence="2">Cytoskeleton</location>
        <location evidence="2">Spindle</location>
    </subcellularLocation>
    <subcellularLocation>
        <location evidence="1">Nucleus</location>
    </subcellularLocation>
</comment>
<accession>A0A0B6ZPU0</accession>
<dbReference type="PANTHER" id="PTHR13142">
    <property type="entry name" value="INNER CENTROMERE PROTEIN"/>
    <property type="match status" value="1"/>
</dbReference>
<comment type="similarity">
    <text evidence="3">Belongs to the INCENP family.</text>
</comment>
<keyword evidence="7" id="KW-0539">Nucleus</keyword>
<feature type="compositionally biased region" description="Polar residues" evidence="8">
    <location>
        <begin position="1"/>
        <end position="13"/>
    </location>
</feature>
<keyword evidence="5" id="KW-0159">Chromosome partition</keyword>
<evidence type="ECO:0000256" key="5">
    <source>
        <dbReference type="ARBA" id="ARBA00022829"/>
    </source>
</evidence>
<evidence type="ECO:0000256" key="4">
    <source>
        <dbReference type="ARBA" id="ARBA00022490"/>
    </source>
</evidence>
<evidence type="ECO:0000256" key="2">
    <source>
        <dbReference type="ARBA" id="ARBA00004186"/>
    </source>
</evidence>
<evidence type="ECO:0000256" key="8">
    <source>
        <dbReference type="SAM" id="MobiDB-lite"/>
    </source>
</evidence>
<dbReference type="Gene3D" id="1.20.5.2230">
    <property type="match status" value="1"/>
</dbReference>
<organism evidence="10">
    <name type="scientific">Arion vulgaris</name>
    <dbReference type="NCBI Taxonomy" id="1028688"/>
    <lineage>
        <taxon>Eukaryota</taxon>
        <taxon>Metazoa</taxon>
        <taxon>Spiralia</taxon>
        <taxon>Lophotrochozoa</taxon>
        <taxon>Mollusca</taxon>
        <taxon>Gastropoda</taxon>
        <taxon>Heterobranchia</taxon>
        <taxon>Euthyneura</taxon>
        <taxon>Panpulmonata</taxon>
        <taxon>Eupulmonata</taxon>
        <taxon>Stylommatophora</taxon>
        <taxon>Helicina</taxon>
        <taxon>Arionoidea</taxon>
        <taxon>Arionidae</taxon>
        <taxon>Arion</taxon>
    </lineage>
</organism>
<keyword evidence="4" id="KW-0963">Cytoplasm</keyword>
<protein>
    <recommendedName>
        <fullName evidence="9">Inner centromere protein ARK-binding domain-containing protein</fullName>
    </recommendedName>
</protein>
<gene>
    <name evidence="10" type="primary">ORF71392</name>
</gene>
<evidence type="ECO:0000256" key="6">
    <source>
        <dbReference type="ARBA" id="ARBA00023212"/>
    </source>
</evidence>
<feature type="compositionally biased region" description="Polar residues" evidence="8">
    <location>
        <begin position="65"/>
        <end position="110"/>
    </location>
</feature>
<evidence type="ECO:0000256" key="1">
    <source>
        <dbReference type="ARBA" id="ARBA00004123"/>
    </source>
</evidence>
<dbReference type="GO" id="GO:0032133">
    <property type="term" value="C:chromosome passenger complex"/>
    <property type="evidence" value="ECO:0007669"/>
    <property type="project" value="TreeGrafter"/>
</dbReference>
<dbReference type="AlphaFoldDB" id="A0A0B6ZPU0"/>
<evidence type="ECO:0000256" key="7">
    <source>
        <dbReference type="ARBA" id="ARBA00023242"/>
    </source>
</evidence>
<evidence type="ECO:0000259" key="9">
    <source>
        <dbReference type="Pfam" id="PF03941"/>
    </source>
</evidence>
<evidence type="ECO:0000313" key="10">
    <source>
        <dbReference type="EMBL" id="CEK69740.1"/>
    </source>
</evidence>
<dbReference type="EMBL" id="HACG01022875">
    <property type="protein sequence ID" value="CEK69740.1"/>
    <property type="molecule type" value="Transcribed_RNA"/>
</dbReference>
<dbReference type="GO" id="GO:0051257">
    <property type="term" value="P:meiotic spindle midzone assembly"/>
    <property type="evidence" value="ECO:0007669"/>
    <property type="project" value="TreeGrafter"/>
</dbReference>
<name>A0A0B6ZPU0_9EUPU</name>
<reference evidence="10" key="1">
    <citation type="submission" date="2014-12" db="EMBL/GenBank/DDBJ databases">
        <title>Insight into the proteome of Arion vulgaris.</title>
        <authorList>
            <person name="Aradska J."/>
            <person name="Bulat T."/>
            <person name="Smidak R."/>
            <person name="Sarate P."/>
            <person name="Gangsoo J."/>
            <person name="Sialana F."/>
            <person name="Bilban M."/>
            <person name="Lubec G."/>
        </authorList>
    </citation>
    <scope>NUCLEOTIDE SEQUENCE</scope>
    <source>
        <tissue evidence="10">Skin</tissue>
    </source>
</reference>
<dbReference type="GO" id="GO:0051310">
    <property type="term" value="P:metaphase chromosome alignment"/>
    <property type="evidence" value="ECO:0007669"/>
    <property type="project" value="TreeGrafter"/>
</dbReference>
<keyword evidence="6" id="KW-0206">Cytoskeleton</keyword>
<dbReference type="PANTHER" id="PTHR13142:SF1">
    <property type="entry name" value="INNER CENTROMERE PROTEIN"/>
    <property type="match status" value="1"/>
</dbReference>
<evidence type="ECO:0000256" key="3">
    <source>
        <dbReference type="ARBA" id="ARBA00010042"/>
    </source>
</evidence>
<feature type="domain" description="Inner centromere protein ARK-binding" evidence="9">
    <location>
        <begin position="135"/>
        <end position="186"/>
    </location>
</feature>
<dbReference type="GO" id="GO:0000281">
    <property type="term" value="P:mitotic cytokinesis"/>
    <property type="evidence" value="ECO:0007669"/>
    <property type="project" value="TreeGrafter"/>
</dbReference>
<dbReference type="GO" id="GO:0005634">
    <property type="term" value="C:nucleus"/>
    <property type="evidence" value="ECO:0007669"/>
    <property type="project" value="UniProtKB-SubCell"/>
</dbReference>
<dbReference type="InterPro" id="IPR005635">
    <property type="entry name" value="Inner_centromere_prot_ARK-bd"/>
</dbReference>
<sequence>TTQILSNNSASKTTGEKQVAYERAEQERIERKKKEEKDRKIQEEYEKLKTMERERLRREQERIHNQQAEVKQAVNKPSDSQTKKPMTADLSTTQILSKNGASKTTSSYQMTPGKKNIVSSKSSHSDNYNIEDKGSDDSTDDDEAPKKMIPEWASGIPLNTALIKQHSNPPNIEHIFRTSKVKPPDLVILFPGRRKPRYNQRTSSAIWNSPPLLQH</sequence>
<proteinExistence type="inferred from homology"/>
<feature type="region of interest" description="Disordered" evidence="8">
    <location>
        <begin position="1"/>
        <end position="146"/>
    </location>
</feature>
<feature type="non-terminal residue" evidence="10">
    <location>
        <position position="1"/>
    </location>
</feature>